<keyword evidence="3" id="KW-1185">Reference proteome</keyword>
<reference evidence="2 3" key="1">
    <citation type="submission" date="2017-05" db="EMBL/GenBank/DDBJ databases">
        <authorList>
            <person name="Varghese N."/>
            <person name="Submissions S."/>
        </authorList>
    </citation>
    <scope>NUCLEOTIDE SEQUENCE [LARGE SCALE GENOMIC DNA]</scope>
    <source>
        <strain evidence="2 3">DSM 21194</strain>
    </source>
</reference>
<name>A0A521B408_9BACT</name>
<gene>
    <name evidence="2" type="ORF">SAMN06265218_102173</name>
</gene>
<proteinExistence type="predicted"/>
<organism evidence="2 3">
    <name type="scientific">Fodinibius sediminis</name>
    <dbReference type="NCBI Taxonomy" id="1214077"/>
    <lineage>
        <taxon>Bacteria</taxon>
        <taxon>Pseudomonadati</taxon>
        <taxon>Balneolota</taxon>
        <taxon>Balneolia</taxon>
        <taxon>Balneolales</taxon>
        <taxon>Balneolaceae</taxon>
        <taxon>Fodinibius</taxon>
    </lineage>
</organism>
<keyword evidence="1" id="KW-1133">Transmembrane helix</keyword>
<feature type="transmembrane region" description="Helical" evidence="1">
    <location>
        <begin position="96"/>
        <end position="113"/>
    </location>
</feature>
<dbReference type="Proteomes" id="UP000317593">
    <property type="component" value="Unassembled WGS sequence"/>
</dbReference>
<keyword evidence="1" id="KW-0812">Transmembrane</keyword>
<feature type="transmembrane region" description="Helical" evidence="1">
    <location>
        <begin position="134"/>
        <end position="151"/>
    </location>
</feature>
<evidence type="ECO:0000313" key="3">
    <source>
        <dbReference type="Proteomes" id="UP000317593"/>
    </source>
</evidence>
<keyword evidence="1" id="KW-0472">Membrane</keyword>
<evidence type="ECO:0000256" key="1">
    <source>
        <dbReference type="SAM" id="Phobius"/>
    </source>
</evidence>
<sequence>MTAALAKITTGWLDPSTSALAGHMIKSYYVLEHETVFASYLLSFNNFYLFKFLDYSTLLLECAFIFCVFSQRYFRLVCATACLFHFGVQLTMEISFTPNVIAYAFFVNWGVLYRMEPLKKGAQKLQSLSHEFGIMHLVILTLPIWTMYTQFRNPFTFDLGLRMFTGGTIAETLIMLAAVYISLKYIHHLLHDAIINSRLHPSKKEAKLYN</sequence>
<protein>
    <submittedName>
        <fullName evidence="2">Uncharacterized protein</fullName>
    </submittedName>
</protein>
<dbReference type="EMBL" id="FXTH01000002">
    <property type="protein sequence ID" value="SMO41838.1"/>
    <property type="molecule type" value="Genomic_DNA"/>
</dbReference>
<feature type="transmembrane region" description="Helical" evidence="1">
    <location>
        <begin position="45"/>
        <end position="66"/>
    </location>
</feature>
<evidence type="ECO:0000313" key="2">
    <source>
        <dbReference type="EMBL" id="SMO41838.1"/>
    </source>
</evidence>
<accession>A0A521B408</accession>
<feature type="transmembrane region" description="Helical" evidence="1">
    <location>
        <begin position="163"/>
        <end position="183"/>
    </location>
</feature>
<dbReference type="AlphaFoldDB" id="A0A521B408"/>